<evidence type="ECO:0000313" key="2">
    <source>
        <dbReference type="EMBL" id="OXA92209.1"/>
    </source>
</evidence>
<accession>A0A226HCZ8</accession>
<keyword evidence="3" id="KW-1185">Reference proteome</keyword>
<dbReference type="Proteomes" id="UP000198345">
    <property type="component" value="Unassembled WGS sequence"/>
</dbReference>
<dbReference type="AlphaFoldDB" id="A0A226HCZ8"/>
<dbReference type="InterPro" id="IPR029044">
    <property type="entry name" value="Nucleotide-diphossugar_trans"/>
</dbReference>
<gene>
    <name evidence="2" type="ORF">B0A66_10635</name>
</gene>
<dbReference type="EMBL" id="MUGW01000020">
    <property type="protein sequence ID" value="OXA92209.1"/>
    <property type="molecule type" value="Genomic_DNA"/>
</dbReference>
<dbReference type="OrthoDB" id="7851643at2"/>
<dbReference type="SUPFAM" id="SSF53448">
    <property type="entry name" value="Nucleotide-diphospho-sugar transferases"/>
    <property type="match status" value="1"/>
</dbReference>
<organism evidence="2 3">
    <name type="scientific">Flavobacterium hercynium</name>
    <dbReference type="NCBI Taxonomy" id="387094"/>
    <lineage>
        <taxon>Bacteria</taxon>
        <taxon>Pseudomonadati</taxon>
        <taxon>Bacteroidota</taxon>
        <taxon>Flavobacteriia</taxon>
        <taxon>Flavobacteriales</taxon>
        <taxon>Flavobacteriaceae</taxon>
        <taxon>Flavobacterium</taxon>
    </lineage>
</organism>
<evidence type="ECO:0000313" key="3">
    <source>
        <dbReference type="Proteomes" id="UP000198345"/>
    </source>
</evidence>
<name>A0A226HCZ8_9FLAO</name>
<sequence length="281" mass="33499">MISVIICSRTKAINKSFSENIKKTIGCEFELIVIDNSENKYSIFEAYNLGIEKSTFDYLCLIHDDILFHTNEWGIKINHFFKEDQSLGLIGIAGAKSKTKLPSLWWLCPKEDKITYLIQHIPNQDSEIWNSGFEKEDNVEVVAVDGVFMAMRKDPKIFFNKEMVGFHNYDLNISVEYKKHCYKVIATKDILIEHFSLGTIKEEWVESSYRFYNLYKRYLPLNDKDNKRNKKQEISNAIWFINESLRFKKYKIAFSIWRRLFYLDPFLKYHLIFWKRLIKST</sequence>
<reference evidence="2 3" key="1">
    <citation type="submission" date="2016-11" db="EMBL/GenBank/DDBJ databases">
        <title>Whole genomes of Flavobacteriaceae.</title>
        <authorList>
            <person name="Stine C."/>
            <person name="Li C."/>
            <person name="Tadesse D."/>
        </authorList>
    </citation>
    <scope>NUCLEOTIDE SEQUENCE [LARGE SCALE GENOMIC DNA]</scope>
    <source>
        <strain evidence="2 3">DSM 18292</strain>
    </source>
</reference>
<dbReference type="InterPro" id="IPR059123">
    <property type="entry name" value="StrF_dom"/>
</dbReference>
<dbReference type="Gene3D" id="3.90.550.10">
    <property type="entry name" value="Spore Coat Polysaccharide Biosynthesis Protein SpsA, Chain A"/>
    <property type="match status" value="1"/>
</dbReference>
<dbReference type="Pfam" id="PF13712">
    <property type="entry name" value="Glyco_tranf_2_5"/>
    <property type="match status" value="1"/>
</dbReference>
<proteinExistence type="predicted"/>
<dbReference type="RefSeq" id="WP_089049808.1">
    <property type="nucleotide sequence ID" value="NZ_FXTV01000008.1"/>
</dbReference>
<comment type="caution">
    <text evidence="2">The sequence shown here is derived from an EMBL/GenBank/DDBJ whole genome shotgun (WGS) entry which is preliminary data.</text>
</comment>
<feature type="domain" description="Streptomycin biosynthesis protein StrF" evidence="1">
    <location>
        <begin position="4"/>
        <end position="207"/>
    </location>
</feature>
<protein>
    <recommendedName>
        <fullName evidence="1">Streptomycin biosynthesis protein StrF domain-containing protein</fullName>
    </recommendedName>
</protein>
<evidence type="ECO:0000259" key="1">
    <source>
        <dbReference type="Pfam" id="PF13712"/>
    </source>
</evidence>